<dbReference type="KEGG" id="ahm:TL08_04690"/>
<sequence>MSEETTTTSTAAEATTPKRRGRAPLSEGRRAERRLGWLLCAPAALIMVLVTAWPIIYSVWLSLQRFDLKFPDERQFIWFENYVTVLTNGYWWSAFGVTALITLVSVAIELVLGMALALVMHRTIVGRGLVRTSALVPYGVVTVVAAFSWRYAWTPETGYLANLFGEGAPLTEQASALGIIILAEVWKTTPFMALLLMAGLALVPNDLIKAAAIDGAGGWQRFTKVIIPVMKPAILVALLFRTLDAFRVFDNIYVLTSGAQDTSSVSMLAQTNLIKGLNLGIGSTMSVLIFIAVAIIAFIFIKLFGTSAPGSDNEGRR</sequence>
<keyword evidence="4 5" id="KW-0472">Membrane</keyword>
<dbReference type="InterPro" id="IPR000515">
    <property type="entry name" value="MetI-like"/>
</dbReference>
<gene>
    <name evidence="8" type="ORF">TL08_04690</name>
</gene>
<feature type="compositionally biased region" description="Low complexity" evidence="6">
    <location>
        <begin position="1"/>
        <end position="15"/>
    </location>
</feature>
<comment type="similarity">
    <text evidence="5">Belongs to the binding-protein-dependent transport system permease family.</text>
</comment>
<dbReference type="EMBL" id="CP014859">
    <property type="protein sequence ID" value="AOS61768.1"/>
    <property type="molecule type" value="Genomic_DNA"/>
</dbReference>
<feature type="transmembrane region" description="Helical" evidence="5">
    <location>
        <begin position="132"/>
        <end position="153"/>
    </location>
</feature>
<keyword evidence="5" id="KW-0813">Transport</keyword>
<comment type="subcellular location">
    <subcellularLocation>
        <location evidence="5">Cell membrane</location>
        <topology evidence="5">Multi-pass membrane protein</topology>
    </subcellularLocation>
    <subcellularLocation>
        <location evidence="1">Membrane</location>
        <topology evidence="1">Multi-pass membrane protein</topology>
    </subcellularLocation>
</comment>
<evidence type="ECO:0000256" key="3">
    <source>
        <dbReference type="ARBA" id="ARBA00022989"/>
    </source>
</evidence>
<evidence type="ECO:0000259" key="7">
    <source>
        <dbReference type="PROSITE" id="PS50928"/>
    </source>
</evidence>
<accession>A0AAC9MW34</accession>
<feature type="transmembrane region" description="Helical" evidence="5">
    <location>
        <begin position="35"/>
        <end position="60"/>
    </location>
</feature>
<keyword evidence="8" id="KW-0762">Sugar transport</keyword>
<dbReference type="PANTHER" id="PTHR43759:SF1">
    <property type="entry name" value="GLUCOSE IMPORT SYSTEM PERMEASE PROTEIN GLCT"/>
    <property type="match status" value="1"/>
</dbReference>
<dbReference type="CDD" id="cd06261">
    <property type="entry name" value="TM_PBP2"/>
    <property type="match status" value="1"/>
</dbReference>
<evidence type="ECO:0000256" key="6">
    <source>
        <dbReference type="SAM" id="MobiDB-lite"/>
    </source>
</evidence>
<dbReference type="PROSITE" id="PS50928">
    <property type="entry name" value="ABC_TM1"/>
    <property type="match status" value="1"/>
</dbReference>
<evidence type="ECO:0000256" key="2">
    <source>
        <dbReference type="ARBA" id="ARBA00022692"/>
    </source>
</evidence>
<dbReference type="GO" id="GO:0005886">
    <property type="term" value="C:plasma membrane"/>
    <property type="evidence" value="ECO:0007669"/>
    <property type="project" value="UniProtKB-SubCell"/>
</dbReference>
<dbReference type="InterPro" id="IPR052730">
    <property type="entry name" value="Sugar_ABC_transporter"/>
</dbReference>
<evidence type="ECO:0000256" key="1">
    <source>
        <dbReference type="ARBA" id="ARBA00004141"/>
    </source>
</evidence>
<dbReference type="InterPro" id="IPR035906">
    <property type="entry name" value="MetI-like_sf"/>
</dbReference>
<dbReference type="Pfam" id="PF00528">
    <property type="entry name" value="BPD_transp_1"/>
    <property type="match status" value="1"/>
</dbReference>
<reference evidence="9" key="1">
    <citation type="submission" date="2016-03" db="EMBL/GenBank/DDBJ databases">
        <title>Complete genome sequence of the type strain Actinoalloteichus hymeniacidonis DSM 45092.</title>
        <authorList>
            <person name="Schaffert L."/>
            <person name="Albersmeier A."/>
            <person name="Winkler A."/>
            <person name="Kalinowski J."/>
            <person name="Zotchev S."/>
            <person name="Ruckert C."/>
        </authorList>
    </citation>
    <scope>NUCLEOTIDE SEQUENCE [LARGE SCALE GENOMIC DNA]</scope>
    <source>
        <strain evidence="9">HPA177(T) (DSM 45092(T))</strain>
    </source>
</reference>
<dbReference type="SUPFAM" id="SSF161098">
    <property type="entry name" value="MetI-like"/>
    <property type="match status" value="1"/>
</dbReference>
<evidence type="ECO:0000313" key="8">
    <source>
        <dbReference type="EMBL" id="AOS61768.1"/>
    </source>
</evidence>
<protein>
    <submittedName>
        <fullName evidence="8">Permease component of ABC-type sugar transporter</fullName>
    </submittedName>
</protein>
<feature type="transmembrane region" description="Helical" evidence="5">
    <location>
        <begin position="277"/>
        <end position="301"/>
    </location>
</feature>
<dbReference type="GO" id="GO:0055085">
    <property type="term" value="P:transmembrane transport"/>
    <property type="evidence" value="ECO:0007669"/>
    <property type="project" value="InterPro"/>
</dbReference>
<dbReference type="RefSeq" id="WP_069846849.1">
    <property type="nucleotide sequence ID" value="NZ_CP014859.1"/>
</dbReference>
<organism evidence="8 9">
    <name type="scientific">Actinoalloteichus hymeniacidonis</name>
    <dbReference type="NCBI Taxonomy" id="340345"/>
    <lineage>
        <taxon>Bacteria</taxon>
        <taxon>Bacillati</taxon>
        <taxon>Actinomycetota</taxon>
        <taxon>Actinomycetes</taxon>
        <taxon>Pseudonocardiales</taxon>
        <taxon>Pseudonocardiaceae</taxon>
        <taxon>Actinoalloteichus</taxon>
    </lineage>
</organism>
<feature type="region of interest" description="Disordered" evidence="6">
    <location>
        <begin position="1"/>
        <end position="27"/>
    </location>
</feature>
<keyword evidence="2 5" id="KW-0812">Transmembrane</keyword>
<dbReference type="Proteomes" id="UP000095210">
    <property type="component" value="Chromosome"/>
</dbReference>
<dbReference type="PANTHER" id="PTHR43759">
    <property type="entry name" value="TREHALOSE TRANSPORT SYSTEM PERMEASE PROTEIN SUGA"/>
    <property type="match status" value="1"/>
</dbReference>
<feature type="domain" description="ABC transmembrane type-1" evidence="7">
    <location>
        <begin position="95"/>
        <end position="300"/>
    </location>
</feature>
<feature type="transmembrane region" description="Helical" evidence="5">
    <location>
        <begin position="173"/>
        <end position="203"/>
    </location>
</feature>
<keyword evidence="3 5" id="KW-1133">Transmembrane helix</keyword>
<evidence type="ECO:0000256" key="5">
    <source>
        <dbReference type="RuleBase" id="RU363032"/>
    </source>
</evidence>
<evidence type="ECO:0000256" key="4">
    <source>
        <dbReference type="ARBA" id="ARBA00023136"/>
    </source>
</evidence>
<dbReference type="Gene3D" id="1.10.3720.10">
    <property type="entry name" value="MetI-like"/>
    <property type="match status" value="1"/>
</dbReference>
<feature type="transmembrane region" description="Helical" evidence="5">
    <location>
        <begin position="90"/>
        <end position="120"/>
    </location>
</feature>
<keyword evidence="9" id="KW-1185">Reference proteome</keyword>
<evidence type="ECO:0000313" key="9">
    <source>
        <dbReference type="Proteomes" id="UP000095210"/>
    </source>
</evidence>
<proteinExistence type="inferred from homology"/>
<dbReference type="AlphaFoldDB" id="A0AAC9MW34"/>
<name>A0AAC9MW34_9PSEU</name>